<protein>
    <submittedName>
        <fullName evidence="2">Uncharacterized protein</fullName>
    </submittedName>
</protein>
<dbReference type="Proteomes" id="UP001201163">
    <property type="component" value="Unassembled WGS sequence"/>
</dbReference>
<keyword evidence="3" id="KW-1185">Reference proteome</keyword>
<feature type="compositionally biased region" description="Acidic residues" evidence="1">
    <location>
        <begin position="60"/>
        <end position="69"/>
    </location>
</feature>
<comment type="caution">
    <text evidence="2">The sequence shown here is derived from an EMBL/GenBank/DDBJ whole genome shotgun (WGS) entry which is preliminary data.</text>
</comment>
<evidence type="ECO:0000313" key="2">
    <source>
        <dbReference type="EMBL" id="KAH8992004.1"/>
    </source>
</evidence>
<name>A0AAD4LJW1_9AGAM</name>
<accession>A0AAD4LJW1</accession>
<sequence length="192" mass="21012">MLKRQRASSPSPFAQATIPESPPISSDPSSSKHGAKRRRIFAPSLDGPSRGWGGSSVAFGDEEDEDDIIVDGRTLTPTLRESSLESAGTYKSVNSLLHDLHAEQQHRRTVSSAANPDLQFAPFSSHGWSSPVPLAGKPSFVPISQDVLATGVKNRPQCEEGVSVYERYEETNRYLGSVFLERRRDLSAFVDL</sequence>
<organism evidence="2 3">
    <name type="scientific">Lactarius akahatsu</name>
    <dbReference type="NCBI Taxonomy" id="416441"/>
    <lineage>
        <taxon>Eukaryota</taxon>
        <taxon>Fungi</taxon>
        <taxon>Dikarya</taxon>
        <taxon>Basidiomycota</taxon>
        <taxon>Agaricomycotina</taxon>
        <taxon>Agaricomycetes</taxon>
        <taxon>Russulales</taxon>
        <taxon>Russulaceae</taxon>
        <taxon>Lactarius</taxon>
    </lineage>
</organism>
<feature type="region of interest" description="Disordered" evidence="1">
    <location>
        <begin position="1"/>
        <end position="74"/>
    </location>
</feature>
<dbReference type="EMBL" id="JAKELL010000024">
    <property type="protein sequence ID" value="KAH8992004.1"/>
    <property type="molecule type" value="Genomic_DNA"/>
</dbReference>
<evidence type="ECO:0000313" key="3">
    <source>
        <dbReference type="Proteomes" id="UP001201163"/>
    </source>
</evidence>
<dbReference type="AlphaFoldDB" id="A0AAD4LJW1"/>
<evidence type="ECO:0000256" key="1">
    <source>
        <dbReference type="SAM" id="MobiDB-lite"/>
    </source>
</evidence>
<gene>
    <name evidence="2" type="ORF">EDB92DRAFT_1945555</name>
</gene>
<proteinExistence type="predicted"/>
<reference evidence="2" key="1">
    <citation type="submission" date="2022-01" db="EMBL/GenBank/DDBJ databases">
        <title>Comparative genomics reveals a dynamic genome evolution in the ectomycorrhizal milk-cap (Lactarius) mushrooms.</title>
        <authorList>
            <consortium name="DOE Joint Genome Institute"/>
            <person name="Lebreton A."/>
            <person name="Tang N."/>
            <person name="Kuo A."/>
            <person name="LaButti K."/>
            <person name="Drula E."/>
            <person name="Barry K."/>
            <person name="Clum A."/>
            <person name="Lipzen A."/>
            <person name="Mousain D."/>
            <person name="Ng V."/>
            <person name="Wang R."/>
            <person name="Wang X."/>
            <person name="Dai Y."/>
            <person name="Henrissat B."/>
            <person name="Grigoriev I.V."/>
            <person name="Guerin-Laguette A."/>
            <person name="Yu F."/>
            <person name="Martin F.M."/>
        </authorList>
    </citation>
    <scope>NUCLEOTIDE SEQUENCE</scope>
    <source>
        <strain evidence="2">QP</strain>
    </source>
</reference>